<evidence type="ECO:0000256" key="17">
    <source>
        <dbReference type="ARBA" id="ARBA00050114"/>
    </source>
</evidence>
<evidence type="ECO:0000256" key="20">
    <source>
        <dbReference type="ARBA" id="ARBA00070300"/>
    </source>
</evidence>
<reference evidence="23 24" key="1">
    <citation type="journal article" date="2016" name="Genome Biol. Evol.">
        <title>Divergent and convergent evolution of fungal pathogenicity.</title>
        <authorList>
            <person name="Shang Y."/>
            <person name="Xiao G."/>
            <person name="Zheng P."/>
            <person name="Cen K."/>
            <person name="Zhan S."/>
            <person name="Wang C."/>
        </authorList>
    </citation>
    <scope>NUCLEOTIDE SEQUENCE [LARGE SCALE GENOMIC DNA]</scope>
    <source>
        <strain evidence="23 24">RCEF 1005</strain>
    </source>
</reference>
<evidence type="ECO:0000256" key="5">
    <source>
        <dbReference type="ARBA" id="ARBA00010429"/>
    </source>
</evidence>
<evidence type="ECO:0000256" key="13">
    <source>
        <dbReference type="ARBA" id="ARBA00023004"/>
    </source>
</evidence>
<dbReference type="PANTHER" id="PTHR43809:SF1">
    <property type="entry name" value="NITRITE REDUCTASE (NADH) LARGE SUBUNIT"/>
    <property type="match status" value="1"/>
</dbReference>
<dbReference type="GO" id="GO:0042128">
    <property type="term" value="P:nitrate assimilation"/>
    <property type="evidence" value="ECO:0007669"/>
    <property type="project" value="UniProtKB-UniPathway"/>
</dbReference>
<dbReference type="InterPro" id="IPR036922">
    <property type="entry name" value="Rieske_2Fe-2S_sf"/>
</dbReference>
<dbReference type="Pfam" id="PF00355">
    <property type="entry name" value="Rieske"/>
    <property type="match status" value="1"/>
</dbReference>
<dbReference type="Gene3D" id="3.30.413.10">
    <property type="entry name" value="Sulfite Reductase Hemoprotein, domain 1"/>
    <property type="match status" value="1"/>
</dbReference>
<dbReference type="FunFam" id="3.30.413.10:FF:000007">
    <property type="entry name" value="Nitrite reductase [NAD(P)H] large subunit"/>
    <property type="match status" value="1"/>
</dbReference>
<keyword evidence="8" id="KW-0285">Flavoprotein</keyword>
<dbReference type="GO" id="GO:0015980">
    <property type="term" value="P:energy derivation by oxidation of organic compounds"/>
    <property type="evidence" value="ECO:0007669"/>
    <property type="project" value="UniProtKB-ARBA"/>
</dbReference>
<evidence type="ECO:0000256" key="1">
    <source>
        <dbReference type="ARBA" id="ARBA00001929"/>
    </source>
</evidence>
<dbReference type="FunFam" id="1.10.10.1100:FF:000002">
    <property type="entry name" value="Nitrite reductase large subunit"/>
    <property type="match status" value="1"/>
</dbReference>
<evidence type="ECO:0000259" key="22">
    <source>
        <dbReference type="PROSITE" id="PS51296"/>
    </source>
</evidence>
<dbReference type="PANTHER" id="PTHR43809">
    <property type="entry name" value="NITRITE REDUCTASE (NADH) LARGE SUBUNIT"/>
    <property type="match status" value="1"/>
</dbReference>
<comment type="caution">
    <text evidence="23">The sequence shown here is derived from an EMBL/GenBank/DDBJ whole genome shotgun (WGS) entry which is preliminary data.</text>
</comment>
<dbReference type="GO" id="GO:0020037">
    <property type="term" value="F:heme binding"/>
    <property type="evidence" value="ECO:0007669"/>
    <property type="project" value="InterPro"/>
</dbReference>
<dbReference type="Gene3D" id="1.10.10.1100">
    <property type="entry name" value="BFD-like [2Fe-2S]-binding domain"/>
    <property type="match status" value="1"/>
</dbReference>
<dbReference type="InterPro" id="IPR052034">
    <property type="entry name" value="NasD-like"/>
</dbReference>
<dbReference type="InterPro" id="IPR012748">
    <property type="entry name" value="Rieske-like_NirD"/>
</dbReference>
<evidence type="ECO:0000256" key="18">
    <source>
        <dbReference type="ARBA" id="ARBA00051413"/>
    </source>
</evidence>
<keyword evidence="12" id="KW-0560">Oxidoreductase</keyword>
<evidence type="ECO:0000256" key="7">
    <source>
        <dbReference type="ARBA" id="ARBA00022617"/>
    </source>
</evidence>
<dbReference type="InterPro" id="IPR036136">
    <property type="entry name" value="Nit/Sulf_reduc_fer-like_dom_sf"/>
</dbReference>
<sequence>MAETDRPRKRLVIVGLGMVGMSFIEKIIKYDTKEREYDITVLGEEPYLAYNRVGLTSFFNHREIPNLYLNPQEWYDTTAKNGLACHINTKVVDIDTASKAVHCETGQTVPYDVLVLATGSSAVLPRRTPGHDAHGVFVYRTVDDLMRLIAFSKDKRATDGLVIGGGLLGLEAAKAMMDLEVYEKVRLVERNKWVLSRQLDADAGDMVVQQVRQLGLDVMLSKRVQRIQVDAANNVTGVVFEDGEEVSCSTVCFAIGISPRDELARNAGIECAESGSGGGIIVDDSLQTSVPDVYAVGECASWRSTTYGLIAPGVEMADVLAFNLTQAALHTPRVFKRPDVSTKLKLLGVDVASFGDFFADRDGPRHLPPKYIRDSKAKSNGSLPVDKQAKILTYKDPFQNVYKKYIFTADGKYLLGGMMIGDTSDYIKVVPLVKAMKELDVPPGDLIVGSKSGGEENGDDLDDDTQICSCHNVTKGDIVTQAQSGACKDIASVKACTKAGTGCGGCMPLVTSIFNKTLTGMGQEVTNHLCEHFSYSRTDLFNIIMVKKHKTFAEVFADAGNNNNTFSAGSVGCEMCKPAVGSIFASLWNRHVLASPHHGLQDTNDRYLGNIQRDGTYSVVPRVAGGEITPAKLLAIGRVAEQYGLYTKITGGQRIDLFGARKQDLPAIWAALGAAGLESGHAYAKSLRTVKSCVGSTWCRYGIGDSVGLAVRLEERYKSIRAPHKIKGGVSGCVRECAEAQSKDFGLIATEKGFNVFVGGNGGANPKHAALLAKDVPPADVVALLDRYLMLYIRTADKLQRTARWLEQLPGGVAYLQDVVVRDKLGICASLEAQMKELVDSYFDEWAEAVADPAIAARFAQFDNVPPQEATALPGTEMQTDRQQRHPVHWAPESATEDFQALGTRSGKDGGGEWSSTAWEPVIKAAHFAGADTLPNGISATIKRGDTQLAVWRVRGAYYATQQMCPHKRAFVLSDGLIGQSSAGTISVADENGAAPAPWVSCPHHKRNFDLSSGSCRSDDALSIATFAVEERAADGMVHVLLPPEAELDARLGTKKWMVKQGESGEAPLAALDRKYKLVGRKGRKPGVRGGAPMAVATTPMITAGGGGCGMAPDW</sequence>
<name>A0A162LR72_CORDF</name>
<dbReference type="SUPFAM" id="SSF50022">
    <property type="entry name" value="ISP domain"/>
    <property type="match status" value="1"/>
</dbReference>
<dbReference type="Pfam" id="PF07992">
    <property type="entry name" value="Pyr_redox_2"/>
    <property type="match status" value="1"/>
</dbReference>
<evidence type="ECO:0000256" key="3">
    <source>
        <dbReference type="ARBA" id="ARBA00001974"/>
    </source>
</evidence>
<dbReference type="InterPro" id="IPR041854">
    <property type="entry name" value="BFD-like_2Fe2S-bd_dom_sf"/>
</dbReference>
<dbReference type="Proteomes" id="UP000076881">
    <property type="component" value="Unassembled WGS sequence"/>
</dbReference>
<dbReference type="SUPFAM" id="SSF56014">
    <property type="entry name" value="Nitrite and sulphite reductase 4Fe-4S domain-like"/>
    <property type="match status" value="1"/>
</dbReference>
<dbReference type="InterPro" id="IPR006066">
    <property type="entry name" value="NO2/SO3_Rdtase_FeS/sirohaem_BS"/>
</dbReference>
<dbReference type="Gene3D" id="3.90.480.20">
    <property type="match status" value="1"/>
</dbReference>
<comment type="cofactor">
    <cofactor evidence="3">
        <name>FAD</name>
        <dbReference type="ChEBI" id="CHEBI:57692"/>
    </cofactor>
</comment>
<dbReference type="OrthoDB" id="432169at2759"/>
<dbReference type="GO" id="GO:0051539">
    <property type="term" value="F:4 iron, 4 sulfur cluster binding"/>
    <property type="evidence" value="ECO:0007669"/>
    <property type="project" value="UniProtKB-KW"/>
</dbReference>
<dbReference type="AlphaFoldDB" id="A0A162LR72"/>
<dbReference type="GO" id="GO:0046872">
    <property type="term" value="F:metal ion binding"/>
    <property type="evidence" value="ECO:0007669"/>
    <property type="project" value="UniProtKB-KW"/>
</dbReference>
<evidence type="ECO:0000256" key="10">
    <source>
        <dbReference type="ARBA" id="ARBA00022723"/>
    </source>
</evidence>
<dbReference type="InterPro" id="IPR005117">
    <property type="entry name" value="NiRdtase/SiRdtase_haem-b_fer"/>
</dbReference>
<evidence type="ECO:0000256" key="15">
    <source>
        <dbReference type="ARBA" id="ARBA00023063"/>
    </source>
</evidence>
<dbReference type="Pfam" id="PF01077">
    <property type="entry name" value="NIR_SIR"/>
    <property type="match status" value="1"/>
</dbReference>
<comment type="cofactor">
    <cofactor evidence="1">
        <name>siroheme</name>
        <dbReference type="ChEBI" id="CHEBI:60052"/>
    </cofactor>
</comment>
<dbReference type="EMBL" id="AZHF01000006">
    <property type="protein sequence ID" value="OAA74404.1"/>
    <property type="molecule type" value="Genomic_DNA"/>
</dbReference>
<dbReference type="NCBIfam" id="TIGR02378">
    <property type="entry name" value="nirD_assim_sml"/>
    <property type="match status" value="1"/>
</dbReference>
<dbReference type="SUPFAM" id="SSF51905">
    <property type="entry name" value="FAD/NAD(P)-binding domain"/>
    <property type="match status" value="1"/>
</dbReference>
<dbReference type="CDD" id="cd03529">
    <property type="entry name" value="Rieske_NirD"/>
    <property type="match status" value="1"/>
</dbReference>
<comment type="similarity">
    <text evidence="5">Belongs to the nitrite and sulfite reductase 4Fe-4S domain family.</text>
</comment>
<dbReference type="NCBIfam" id="NF011565">
    <property type="entry name" value="PRK14989.1"/>
    <property type="match status" value="1"/>
</dbReference>
<keyword evidence="6" id="KW-0004">4Fe-4S</keyword>
<evidence type="ECO:0000256" key="21">
    <source>
        <dbReference type="SAM" id="MobiDB-lite"/>
    </source>
</evidence>
<dbReference type="GO" id="GO:0051537">
    <property type="term" value="F:2 iron, 2 sulfur cluster binding"/>
    <property type="evidence" value="ECO:0007669"/>
    <property type="project" value="UniProtKB-KW"/>
</dbReference>
<dbReference type="InterPro" id="IPR017941">
    <property type="entry name" value="Rieske_2Fe-2S"/>
</dbReference>
<accession>A0A162LR72</accession>
<dbReference type="STRING" id="1081108.A0A162LR72"/>
<dbReference type="Gene3D" id="2.102.10.10">
    <property type="entry name" value="Rieske [2Fe-2S] iron-sulphur domain"/>
    <property type="match status" value="1"/>
</dbReference>
<dbReference type="PROSITE" id="PS51296">
    <property type="entry name" value="RIESKE"/>
    <property type="match status" value="1"/>
</dbReference>
<evidence type="ECO:0000256" key="4">
    <source>
        <dbReference type="ARBA" id="ARBA00005096"/>
    </source>
</evidence>
<evidence type="ECO:0000256" key="11">
    <source>
        <dbReference type="ARBA" id="ARBA00022827"/>
    </source>
</evidence>
<dbReference type="Gene3D" id="3.50.50.60">
    <property type="entry name" value="FAD/NAD(P)-binding domain"/>
    <property type="match status" value="2"/>
</dbReference>
<keyword evidence="14" id="KW-0411">Iron-sulfur</keyword>
<keyword evidence="11" id="KW-0274">FAD</keyword>
<comment type="pathway">
    <text evidence="4">Nitrogen metabolism; nitrate reduction (assimilation).</text>
</comment>
<evidence type="ECO:0000256" key="9">
    <source>
        <dbReference type="ARBA" id="ARBA00022714"/>
    </source>
</evidence>
<feature type="domain" description="Rieske" evidence="22">
    <location>
        <begin position="926"/>
        <end position="1038"/>
    </location>
</feature>
<dbReference type="PRINTS" id="PR00368">
    <property type="entry name" value="FADPNR"/>
</dbReference>
<evidence type="ECO:0000256" key="16">
    <source>
        <dbReference type="ARBA" id="ARBA00034078"/>
    </source>
</evidence>
<evidence type="ECO:0000313" key="23">
    <source>
        <dbReference type="EMBL" id="OAA74404.1"/>
    </source>
</evidence>
<gene>
    <name evidence="23" type="ORF">LEL_07985</name>
</gene>
<feature type="region of interest" description="Disordered" evidence="21">
    <location>
        <begin position="877"/>
        <end position="896"/>
    </location>
</feature>
<dbReference type="InterPro" id="IPR023753">
    <property type="entry name" value="FAD/NAD-binding_dom"/>
</dbReference>
<dbReference type="EC" id="1.7.1.4" evidence="19"/>
<evidence type="ECO:0000256" key="8">
    <source>
        <dbReference type="ARBA" id="ARBA00022630"/>
    </source>
</evidence>
<dbReference type="GO" id="GO:0008942">
    <property type="term" value="F:nitrite reductase [NAD(P)H] activity"/>
    <property type="evidence" value="ECO:0007669"/>
    <property type="project" value="UniProtKB-EC"/>
</dbReference>
<keyword evidence="9" id="KW-0001">2Fe-2S</keyword>
<evidence type="ECO:0000256" key="14">
    <source>
        <dbReference type="ARBA" id="ARBA00023014"/>
    </source>
</evidence>
<keyword evidence="7" id="KW-0349">Heme</keyword>
<dbReference type="PROSITE" id="PS00365">
    <property type="entry name" value="NIR_SIR"/>
    <property type="match status" value="1"/>
</dbReference>
<dbReference type="InterPro" id="IPR045854">
    <property type="entry name" value="NO2/SO3_Rdtase_4Fe4S_sf"/>
</dbReference>
<comment type="catalytic activity">
    <reaction evidence="17">
        <text>NH4(+) + 3 NAD(+) + 2 H2O = nitrite + 3 NADH + 5 H(+)</text>
        <dbReference type="Rhea" id="RHEA:24628"/>
        <dbReference type="ChEBI" id="CHEBI:15377"/>
        <dbReference type="ChEBI" id="CHEBI:15378"/>
        <dbReference type="ChEBI" id="CHEBI:16301"/>
        <dbReference type="ChEBI" id="CHEBI:28938"/>
        <dbReference type="ChEBI" id="CHEBI:57540"/>
        <dbReference type="ChEBI" id="CHEBI:57945"/>
        <dbReference type="EC" id="1.7.1.4"/>
    </reaction>
</comment>
<comment type="catalytic activity">
    <reaction evidence="18">
        <text>NH4(+) + 3 NADP(+) + 2 H2O = nitrite + 3 NADPH + 5 H(+)</text>
        <dbReference type="Rhea" id="RHEA:24632"/>
        <dbReference type="ChEBI" id="CHEBI:15377"/>
        <dbReference type="ChEBI" id="CHEBI:15378"/>
        <dbReference type="ChEBI" id="CHEBI:16301"/>
        <dbReference type="ChEBI" id="CHEBI:28938"/>
        <dbReference type="ChEBI" id="CHEBI:57783"/>
        <dbReference type="ChEBI" id="CHEBI:58349"/>
        <dbReference type="EC" id="1.7.1.4"/>
    </reaction>
</comment>
<dbReference type="UniPathway" id="UPA00653"/>
<evidence type="ECO:0000256" key="12">
    <source>
        <dbReference type="ARBA" id="ARBA00023002"/>
    </source>
</evidence>
<comment type="cofactor">
    <cofactor evidence="16">
        <name>[2Fe-2S] cluster</name>
        <dbReference type="ChEBI" id="CHEBI:190135"/>
    </cofactor>
</comment>
<dbReference type="InterPro" id="IPR006067">
    <property type="entry name" value="NO2/SO3_Rdtase_4Fe4S_dom"/>
</dbReference>
<dbReference type="InterPro" id="IPR007419">
    <property type="entry name" value="BFD-like_2Fe2S-bd_dom"/>
</dbReference>
<dbReference type="Pfam" id="PF04324">
    <property type="entry name" value="Fer2_BFD"/>
    <property type="match status" value="1"/>
</dbReference>
<keyword evidence="13" id="KW-0408">Iron</keyword>
<evidence type="ECO:0000256" key="2">
    <source>
        <dbReference type="ARBA" id="ARBA00001966"/>
    </source>
</evidence>
<evidence type="ECO:0000256" key="6">
    <source>
        <dbReference type="ARBA" id="ARBA00022485"/>
    </source>
</evidence>
<protein>
    <recommendedName>
        <fullName evidence="20">Nitrite reductase [NAD(P)H]</fullName>
        <ecNumber evidence="19">1.7.1.4</ecNumber>
    </recommendedName>
</protein>
<organism evidence="23 24">
    <name type="scientific">Akanthomyces lecanii RCEF 1005</name>
    <dbReference type="NCBI Taxonomy" id="1081108"/>
    <lineage>
        <taxon>Eukaryota</taxon>
        <taxon>Fungi</taxon>
        <taxon>Dikarya</taxon>
        <taxon>Ascomycota</taxon>
        <taxon>Pezizomycotina</taxon>
        <taxon>Sordariomycetes</taxon>
        <taxon>Hypocreomycetidae</taxon>
        <taxon>Hypocreales</taxon>
        <taxon>Cordycipitaceae</taxon>
        <taxon>Akanthomyces</taxon>
        <taxon>Cordyceps confragosa</taxon>
    </lineage>
</organism>
<evidence type="ECO:0000313" key="24">
    <source>
        <dbReference type="Proteomes" id="UP000076881"/>
    </source>
</evidence>
<dbReference type="InterPro" id="IPR036188">
    <property type="entry name" value="FAD/NAD-bd_sf"/>
</dbReference>
<proteinExistence type="inferred from homology"/>
<dbReference type="PRINTS" id="PR00397">
    <property type="entry name" value="SIROHAEM"/>
</dbReference>
<dbReference type="CDD" id="cd19944">
    <property type="entry name" value="NirB_Fer2_BFD-like_2"/>
    <property type="match status" value="1"/>
</dbReference>
<keyword evidence="15" id="KW-0534">Nitrate assimilation</keyword>
<comment type="cofactor">
    <cofactor evidence="2">
        <name>[4Fe-4S] cluster</name>
        <dbReference type="ChEBI" id="CHEBI:49883"/>
    </cofactor>
</comment>
<keyword evidence="10" id="KW-0479">Metal-binding</keyword>
<dbReference type="SUPFAM" id="SSF55124">
    <property type="entry name" value="Nitrite/Sulfite reductase N-terminal domain-like"/>
    <property type="match status" value="1"/>
</dbReference>
<dbReference type="Pfam" id="PF03460">
    <property type="entry name" value="NIR_SIR_ferr"/>
    <property type="match status" value="1"/>
</dbReference>
<evidence type="ECO:0000256" key="19">
    <source>
        <dbReference type="ARBA" id="ARBA00066907"/>
    </source>
</evidence>
<keyword evidence="24" id="KW-1185">Reference proteome</keyword>